<name>X0X675_9ZZZZ</name>
<accession>X0X675</accession>
<gene>
    <name evidence="1" type="ORF">S01H1_63805</name>
</gene>
<evidence type="ECO:0000313" key="1">
    <source>
        <dbReference type="EMBL" id="GAG38525.1"/>
    </source>
</evidence>
<proteinExistence type="predicted"/>
<organism evidence="1">
    <name type="scientific">marine sediment metagenome</name>
    <dbReference type="NCBI Taxonomy" id="412755"/>
    <lineage>
        <taxon>unclassified sequences</taxon>
        <taxon>metagenomes</taxon>
        <taxon>ecological metagenomes</taxon>
    </lineage>
</organism>
<sequence>MKNVPFYEYEIEIAGYKIQHYYGMIYINGKEMDSTSKSGATITNILTAFLKEKY</sequence>
<protein>
    <submittedName>
        <fullName evidence="1">Uncharacterized protein</fullName>
    </submittedName>
</protein>
<feature type="non-terminal residue" evidence="1">
    <location>
        <position position="54"/>
    </location>
</feature>
<dbReference type="AlphaFoldDB" id="X0X675"/>
<reference evidence="1" key="1">
    <citation type="journal article" date="2014" name="Front. Microbiol.">
        <title>High frequency of phylogenetically diverse reductive dehalogenase-homologous genes in deep subseafloor sedimentary metagenomes.</title>
        <authorList>
            <person name="Kawai M."/>
            <person name="Futagami T."/>
            <person name="Toyoda A."/>
            <person name="Takaki Y."/>
            <person name="Nishi S."/>
            <person name="Hori S."/>
            <person name="Arai W."/>
            <person name="Tsubouchi T."/>
            <person name="Morono Y."/>
            <person name="Uchiyama I."/>
            <person name="Ito T."/>
            <person name="Fujiyama A."/>
            <person name="Inagaki F."/>
            <person name="Takami H."/>
        </authorList>
    </citation>
    <scope>NUCLEOTIDE SEQUENCE</scope>
    <source>
        <strain evidence="1">Expedition CK06-06</strain>
    </source>
</reference>
<comment type="caution">
    <text evidence="1">The sequence shown here is derived from an EMBL/GenBank/DDBJ whole genome shotgun (WGS) entry which is preliminary data.</text>
</comment>
<dbReference type="EMBL" id="BARS01042016">
    <property type="protein sequence ID" value="GAG38525.1"/>
    <property type="molecule type" value="Genomic_DNA"/>
</dbReference>